<reference evidence="1 2" key="1">
    <citation type="journal article" date="2018" name="IMA Fungus">
        <title>IMA Genome-F 10: Nine draft genome sequences of Claviceps purpurea s.lat., including C. arundinis, C. humidiphila, and C. cf. spartinae, pseudomolecules for the pitch canker pathogen Fusarium circinatum, draft genome of Davidsoniella eucalypti, Grosmannia galeiformis, Quambalaria eucalypti, and Teratosphaeria destructans.</title>
        <authorList>
            <person name="Wingfield B.D."/>
            <person name="Liu M."/>
            <person name="Nguyen H.D."/>
            <person name="Lane F.A."/>
            <person name="Morgan S.W."/>
            <person name="De Vos L."/>
            <person name="Wilken P.M."/>
            <person name="Duong T.A."/>
            <person name="Aylward J."/>
            <person name="Coetzee M.P."/>
            <person name="Dadej K."/>
            <person name="De Beer Z.W."/>
            <person name="Findlay W."/>
            <person name="Havenga M."/>
            <person name="Kolarik M."/>
            <person name="Menzies J.G."/>
            <person name="Naidoo K."/>
            <person name="Pochopski O."/>
            <person name="Shoukouhi P."/>
            <person name="Santana Q.C."/>
            <person name="Seifert K.A."/>
            <person name="Soal N."/>
            <person name="Steenkamp E.T."/>
            <person name="Tatham C.T."/>
            <person name="van der Nest M.A."/>
            <person name="Wingfield M.J."/>
        </authorList>
    </citation>
    <scope>NUCLEOTIDE SEQUENCE [LARGE SCALE GENOMIC DNA]</scope>
    <source>
        <strain evidence="1">CMW44962</strain>
    </source>
</reference>
<keyword evidence="2" id="KW-1185">Reference proteome</keyword>
<comment type="caution">
    <text evidence="1">The sequence shown here is derived from an EMBL/GenBank/DDBJ whole genome shotgun (WGS) entry which is preliminary data.</text>
</comment>
<protein>
    <submittedName>
        <fullName evidence="1">Uncharacterized protein</fullName>
    </submittedName>
</protein>
<organism evidence="1 2">
    <name type="scientific">Teratosphaeria destructans</name>
    <dbReference type="NCBI Taxonomy" id="418781"/>
    <lineage>
        <taxon>Eukaryota</taxon>
        <taxon>Fungi</taxon>
        <taxon>Dikarya</taxon>
        <taxon>Ascomycota</taxon>
        <taxon>Pezizomycotina</taxon>
        <taxon>Dothideomycetes</taxon>
        <taxon>Dothideomycetidae</taxon>
        <taxon>Mycosphaerellales</taxon>
        <taxon>Teratosphaeriaceae</taxon>
        <taxon>Teratosphaeria</taxon>
    </lineage>
</organism>
<evidence type="ECO:0000313" key="1">
    <source>
        <dbReference type="EMBL" id="KAH9835526.1"/>
    </source>
</evidence>
<dbReference type="AlphaFoldDB" id="A0A9W7SWD8"/>
<dbReference type="EMBL" id="RIBY02000902">
    <property type="protein sequence ID" value="KAH9835526.1"/>
    <property type="molecule type" value="Genomic_DNA"/>
</dbReference>
<dbReference type="Proteomes" id="UP001138500">
    <property type="component" value="Unassembled WGS sequence"/>
</dbReference>
<sequence>MSLIVQQAEAKLNEAIASVNAAMQLPKPSTISSRFRRLPTLLKLLRFEIPIAADVAHAVKAVKDQLKPEIPTSTNIADVVKNRLNVPSARDIAKAVQGLLAIPDYVGLAQIVKDTILPPDTQSIAYALQTALQNNGALPTAKQTAKANAEAVHDMFADETSNFRDAITDIINESIFGDHPLEFVKRTISRTIFGADKMRNIVDMLKRLT</sequence>
<proteinExistence type="predicted"/>
<reference evidence="1 2" key="2">
    <citation type="journal article" date="2021" name="Curr. Genet.">
        <title>Genetic response to nitrogen starvation in the aggressive Eucalyptus foliar pathogen Teratosphaeria destructans.</title>
        <authorList>
            <person name="Havenga M."/>
            <person name="Wingfield B.D."/>
            <person name="Wingfield M.J."/>
            <person name="Dreyer L.L."/>
            <person name="Roets F."/>
            <person name="Aylward J."/>
        </authorList>
    </citation>
    <scope>NUCLEOTIDE SEQUENCE [LARGE SCALE GENOMIC DNA]</scope>
    <source>
        <strain evidence="1">CMW44962</strain>
    </source>
</reference>
<gene>
    <name evidence="1" type="ORF">Tdes44962_MAKER08518</name>
</gene>
<evidence type="ECO:0000313" key="2">
    <source>
        <dbReference type="Proteomes" id="UP001138500"/>
    </source>
</evidence>
<name>A0A9W7SWD8_9PEZI</name>
<accession>A0A9W7SWD8</accession>